<dbReference type="Pfam" id="PF08751">
    <property type="entry name" value="TrwC"/>
    <property type="match status" value="1"/>
</dbReference>
<dbReference type="PATRIC" id="fig|1408189.4.peg.1846"/>
<gene>
    <name evidence="2" type="ORF">CLAC_09225</name>
    <name evidence="3" type="ORF">CLAC_09325</name>
</gene>
<dbReference type="SUPFAM" id="SSF55464">
    <property type="entry name" value="Origin of replication-binding domain, RBD-like"/>
    <property type="match status" value="1"/>
</dbReference>
<keyword evidence="4" id="KW-1185">Reference proteome</keyword>
<dbReference type="AlphaFoldDB" id="A0A0K2H4I1"/>
<evidence type="ECO:0000313" key="2">
    <source>
        <dbReference type="EMBL" id="ALA68621.1"/>
    </source>
</evidence>
<organism evidence="2 4">
    <name type="scientific">Corynebacterium lactis RW2-5</name>
    <dbReference type="NCBI Taxonomy" id="1408189"/>
    <lineage>
        <taxon>Bacteria</taxon>
        <taxon>Bacillati</taxon>
        <taxon>Actinomycetota</taxon>
        <taxon>Actinomycetes</taxon>
        <taxon>Mycobacteriales</taxon>
        <taxon>Corynebacteriaceae</taxon>
        <taxon>Corynebacterium</taxon>
    </lineage>
</organism>
<accession>A0A0K2H4I1</accession>
<dbReference type="KEGG" id="clw:CLAC_09325"/>
<dbReference type="RefSeq" id="WP_053412640.1">
    <property type="nucleotide sequence ID" value="NZ_CP006841.1"/>
</dbReference>
<evidence type="ECO:0000313" key="3">
    <source>
        <dbReference type="EMBL" id="ALA68635.1"/>
    </source>
</evidence>
<dbReference type="STRING" id="1408189.CLAC_09225"/>
<dbReference type="Proteomes" id="UP000058446">
    <property type="component" value="Chromosome"/>
</dbReference>
<feature type="domain" description="TrwC relaxase" evidence="1">
    <location>
        <begin position="9"/>
        <end position="229"/>
    </location>
</feature>
<protein>
    <recommendedName>
        <fullName evidence="1">TrwC relaxase domain-containing protein</fullName>
    </recommendedName>
</protein>
<dbReference type="EMBL" id="CP006841">
    <property type="protein sequence ID" value="ALA68621.1"/>
    <property type="molecule type" value="Genomic_DNA"/>
</dbReference>
<dbReference type="EMBL" id="CP006841">
    <property type="protein sequence ID" value="ALA68635.1"/>
    <property type="molecule type" value="Genomic_DNA"/>
</dbReference>
<dbReference type="OrthoDB" id="4524286at2"/>
<proteinExistence type="predicted"/>
<dbReference type="KEGG" id="clw:CLAC_09225"/>
<dbReference type="InterPro" id="IPR014862">
    <property type="entry name" value="TrwC"/>
</dbReference>
<name>A0A0K2H4I1_9CORY</name>
<evidence type="ECO:0000259" key="1">
    <source>
        <dbReference type="Pfam" id="PF08751"/>
    </source>
</evidence>
<evidence type="ECO:0000313" key="4">
    <source>
        <dbReference type="Proteomes" id="UP000058446"/>
    </source>
</evidence>
<sequence>MMSIRVVNAGDGYAYLLRNVATSDVDTSVGTRLGDYYQETGTPPGRWFGRGIAGLHSTVVTDGSVVDKEHMAALYGEGLHPEADAKIAAGAAIADVQLGRAYPIYNGGDEVLAEIAKREKQFRYEHGRRPDTDERNTIAVDAARAQYAAATGFDHASPREILAWVNEKKNSVRQATAGFDLTFSPAKSISVLWALGDEDTRKTIESVHAKCVNDTLDWVDKTALRTRCELTRDDADVFFTSSSSFSKTALSTSS</sequence>
<reference evidence="2 4" key="1">
    <citation type="submission" date="2013-10" db="EMBL/GenBank/DDBJ databases">
        <title>Complete genome sequence of Corynebacterium lactis DSM 45799(T), isolated from raw cow milk.</title>
        <authorList>
            <person name="Ruckert C."/>
            <person name="Albersmeier A."/>
            <person name="Lipski A."/>
            <person name="Kalinowski J."/>
        </authorList>
    </citation>
    <scope>NUCLEOTIDE SEQUENCE [LARGE SCALE GENOMIC DNA]</scope>
    <source>
        <strain evidence="2 4">RW2-5</strain>
    </source>
</reference>